<dbReference type="SMART" id="SM00671">
    <property type="entry name" value="SEL1"/>
    <property type="match status" value="9"/>
</dbReference>
<dbReference type="GO" id="GO:0036503">
    <property type="term" value="P:ERAD pathway"/>
    <property type="evidence" value="ECO:0007669"/>
    <property type="project" value="TreeGrafter"/>
</dbReference>
<evidence type="ECO:0000256" key="2">
    <source>
        <dbReference type="SAM" id="SignalP"/>
    </source>
</evidence>
<dbReference type="SUPFAM" id="SSF81901">
    <property type="entry name" value="HCP-like"/>
    <property type="match status" value="3"/>
</dbReference>
<dbReference type="PANTHER" id="PTHR11102:SF147">
    <property type="entry name" value="SEL1L ADAPTOR SUBUNIT OF ERAD E3 UBIQUITIN LIGASE"/>
    <property type="match status" value="1"/>
</dbReference>
<comment type="similarity">
    <text evidence="1">Belongs to the sel-1 family.</text>
</comment>
<dbReference type="Pfam" id="PF08238">
    <property type="entry name" value="Sel1"/>
    <property type="match status" value="8"/>
</dbReference>
<sequence>MMFKFLFLLSICSFLYADQENLLGNELYHASNWQTSKYQIVRPDLLLKAHQVGYTPASLDYAESLLLGYNFDQNIKESVEIVEKFVKLGNPRAQFLMGLMYSIGIGKEFDMAKGYRHYKGILTKKDCAESLEYYKRSADQVIKNTNMLDESLIYKIHLTSKFFDEDRVTLGSIEFTKMKANNGEPTAQKKLEHKQVFLVTDESDIVGEKYMNILMGTFNEPHTTYLVGLRHYILGEIYFTGNRYVVQDYDMALKYARLAFDEYTGKAAALLGKIYMHGTPNIPSNNETALFYFQKAAEDNEPDGLVGLGILTMDGSGTNINYSKAYKHFSDASVLGSSIGYYYMAYMHQNGLGVKMDRSSAFNYYTIAARNGHIQSIYNLGKLHILSHGILGKCEVVVELMKLVAERHPSSRILHKAHIEYNEKNNIIFPFMVFTMYAELGYSIAQSNLAYLLMESKSSSLVLFGSDDIKTRAFHYLKRAADQEDQMSNLLLGDFYFNGIGTSIKLSESFHQYIETYNLFKNAQAAFNIGYMYEHGYGIQKDIFLAKRNYDISFSTSMDSQVPAFLANLKLSLVHGAS</sequence>
<feature type="chain" id="PRO_5008056751" evidence="2">
    <location>
        <begin position="18"/>
        <end position="578"/>
    </location>
</feature>
<keyword evidence="2" id="KW-0732">Signal</keyword>
<dbReference type="AlphaFoldDB" id="A0A177AZP5"/>
<feature type="signal peptide" evidence="2">
    <location>
        <begin position="1"/>
        <end position="17"/>
    </location>
</feature>
<dbReference type="GO" id="GO:0005789">
    <property type="term" value="C:endoplasmic reticulum membrane"/>
    <property type="evidence" value="ECO:0007669"/>
    <property type="project" value="TreeGrafter"/>
</dbReference>
<evidence type="ECO:0000256" key="1">
    <source>
        <dbReference type="ARBA" id="ARBA00038101"/>
    </source>
</evidence>
<dbReference type="OrthoDB" id="27934at2759"/>
<evidence type="ECO:0000313" key="3">
    <source>
        <dbReference type="EMBL" id="OAF66952.1"/>
    </source>
</evidence>
<dbReference type="InterPro" id="IPR050767">
    <property type="entry name" value="Sel1_AlgK"/>
</dbReference>
<dbReference type="InterPro" id="IPR011990">
    <property type="entry name" value="TPR-like_helical_dom_sf"/>
</dbReference>
<organism evidence="3 4">
    <name type="scientific">Intoshia linei</name>
    <dbReference type="NCBI Taxonomy" id="1819745"/>
    <lineage>
        <taxon>Eukaryota</taxon>
        <taxon>Metazoa</taxon>
        <taxon>Spiralia</taxon>
        <taxon>Lophotrochozoa</taxon>
        <taxon>Mesozoa</taxon>
        <taxon>Orthonectida</taxon>
        <taxon>Rhopaluridae</taxon>
        <taxon>Intoshia</taxon>
    </lineage>
</organism>
<reference evidence="3 4" key="1">
    <citation type="submission" date="2016-04" db="EMBL/GenBank/DDBJ databases">
        <title>The genome of Intoshia linei affirms orthonectids as highly simplified spiralians.</title>
        <authorList>
            <person name="Mikhailov K.V."/>
            <person name="Slusarev G.S."/>
            <person name="Nikitin M.A."/>
            <person name="Logacheva M.D."/>
            <person name="Penin A."/>
            <person name="Aleoshin V."/>
            <person name="Panchin Y.V."/>
        </authorList>
    </citation>
    <scope>NUCLEOTIDE SEQUENCE [LARGE SCALE GENOMIC DNA]</scope>
    <source>
        <strain evidence="3">Intl2013</strain>
        <tissue evidence="3">Whole animal</tissue>
    </source>
</reference>
<dbReference type="Proteomes" id="UP000078046">
    <property type="component" value="Unassembled WGS sequence"/>
</dbReference>
<comment type="caution">
    <text evidence="3">The sequence shown here is derived from an EMBL/GenBank/DDBJ whole genome shotgun (WGS) entry which is preliminary data.</text>
</comment>
<evidence type="ECO:0000313" key="4">
    <source>
        <dbReference type="Proteomes" id="UP000078046"/>
    </source>
</evidence>
<accession>A0A177AZP5</accession>
<dbReference type="Gene3D" id="1.25.40.10">
    <property type="entry name" value="Tetratricopeptide repeat domain"/>
    <property type="match status" value="3"/>
</dbReference>
<protein>
    <submittedName>
        <fullName evidence="3">Uncharacterized protein</fullName>
    </submittedName>
</protein>
<dbReference type="InterPro" id="IPR006597">
    <property type="entry name" value="Sel1-like"/>
</dbReference>
<name>A0A177AZP5_9BILA</name>
<proteinExistence type="inferred from homology"/>
<keyword evidence="4" id="KW-1185">Reference proteome</keyword>
<dbReference type="PANTHER" id="PTHR11102">
    <property type="entry name" value="SEL-1-LIKE PROTEIN"/>
    <property type="match status" value="1"/>
</dbReference>
<dbReference type="EMBL" id="LWCA01000784">
    <property type="protein sequence ID" value="OAF66952.1"/>
    <property type="molecule type" value="Genomic_DNA"/>
</dbReference>
<gene>
    <name evidence="3" type="ORF">A3Q56_05286</name>
</gene>